<keyword evidence="2" id="KW-1185">Reference proteome</keyword>
<gene>
    <name evidence="1" type="ORF">V1525DRAFT_420304</name>
</gene>
<dbReference type="Proteomes" id="UP001433508">
    <property type="component" value="Unassembled WGS sequence"/>
</dbReference>
<organism evidence="1 2">
    <name type="scientific">Lipomyces kononenkoae</name>
    <name type="common">Yeast</name>
    <dbReference type="NCBI Taxonomy" id="34357"/>
    <lineage>
        <taxon>Eukaryota</taxon>
        <taxon>Fungi</taxon>
        <taxon>Dikarya</taxon>
        <taxon>Ascomycota</taxon>
        <taxon>Saccharomycotina</taxon>
        <taxon>Lipomycetes</taxon>
        <taxon>Lipomycetales</taxon>
        <taxon>Lipomycetaceae</taxon>
        <taxon>Lipomyces</taxon>
    </lineage>
</organism>
<accession>A0ACC3SY43</accession>
<name>A0ACC3SY43_LIPKO</name>
<reference evidence="2" key="1">
    <citation type="journal article" date="2024" name="Front. Bioeng. Biotechnol.">
        <title>Genome-scale model development and genomic sequencing of the oleaginous clade Lipomyces.</title>
        <authorList>
            <person name="Czajka J.J."/>
            <person name="Han Y."/>
            <person name="Kim J."/>
            <person name="Mondo S.J."/>
            <person name="Hofstad B.A."/>
            <person name="Robles A."/>
            <person name="Haridas S."/>
            <person name="Riley R."/>
            <person name="LaButti K."/>
            <person name="Pangilinan J."/>
            <person name="Andreopoulos W."/>
            <person name="Lipzen A."/>
            <person name="Yan J."/>
            <person name="Wang M."/>
            <person name="Ng V."/>
            <person name="Grigoriev I.V."/>
            <person name="Spatafora J.W."/>
            <person name="Magnuson J.K."/>
            <person name="Baker S.E."/>
            <person name="Pomraning K.R."/>
        </authorList>
    </citation>
    <scope>NUCLEOTIDE SEQUENCE [LARGE SCALE GENOMIC DNA]</scope>
    <source>
        <strain evidence="2">CBS 7786</strain>
    </source>
</reference>
<sequence>MYAYLWPLLFSFSLVSYRFLRRVSDTIIDKALASTPSATSKASQTEPSAGISSVGAGSNGSYTRQPRQLDERQPRRIRVTFQPDGDGLRDVYELVLPEIYPASPPTAIPVAGETLDRPSSRTAPLNPSVPLRSEEEHLRNPIHRHIFQSDDAIHEAQFNQDGTSGSPLAWTSPSSDTPQHTTGVTSRRQSPAMSSRVETSRTTTPKRSPPSTQSGDDNARVPRRRRTNTKPQSDYDHSRQNRSTSPPREFVNQMQDGMGSTTGINGNVPLSTAAYVPPIAIPMQGPVMPAMMPGYVPNHLLPGHLLPPSTFPPIQQPLSTQPMGTAGWVLPGSYPNQLVQPPQQPNALGIGSMTYLTSATPPTIPPVQPQVSPPIPATVASTPVPSNQPQSAQSRCSHCEHDCHYHHYYRSRSPSRSRSRSRDRVVVVSGAPGGGGGGGAGGSGSGSGNGNGNGSGHNGGFGGIWDPLTMYKEQELEKKTISEVHKNEKKKLEDEVKTLKTKADDKNKFISIRNEELKRIWELPISKVKTWHALQEKMVEAFPASAEHLLRDGHYEIRRLEDNVHILPTLWPDVMKESKEYEITLIRPPVPPQPANSKKNKKAPSKNGSFQKWYAEVDKMGQQRRIPG</sequence>
<evidence type="ECO:0000313" key="2">
    <source>
        <dbReference type="Proteomes" id="UP001433508"/>
    </source>
</evidence>
<proteinExistence type="predicted"/>
<dbReference type="EMBL" id="MU971385">
    <property type="protein sequence ID" value="KAK9236543.1"/>
    <property type="molecule type" value="Genomic_DNA"/>
</dbReference>
<comment type="caution">
    <text evidence="1">The sequence shown here is derived from an EMBL/GenBank/DDBJ whole genome shotgun (WGS) entry which is preliminary data.</text>
</comment>
<evidence type="ECO:0000313" key="1">
    <source>
        <dbReference type="EMBL" id="KAK9236543.1"/>
    </source>
</evidence>
<protein>
    <submittedName>
        <fullName evidence="1">Uncharacterized protein</fullName>
    </submittedName>
</protein>